<dbReference type="PANTHER" id="PTHR46843">
    <property type="entry name" value="BTB/POZ DOMAIN-CONTAINING PROTEIN 16"/>
    <property type="match status" value="1"/>
</dbReference>
<dbReference type="CDD" id="cd18492">
    <property type="entry name" value="BACK_BTBD16"/>
    <property type="match status" value="1"/>
</dbReference>
<proteinExistence type="predicted"/>
<dbReference type="Pfam" id="PF23998">
    <property type="entry name" value="BTB_BTBDG"/>
    <property type="match status" value="1"/>
</dbReference>
<evidence type="ECO:0000259" key="2">
    <source>
        <dbReference type="SMART" id="SM00225"/>
    </source>
</evidence>
<dbReference type="InterPro" id="IPR056426">
    <property type="entry name" value="BTB_BTBDG"/>
</dbReference>
<protein>
    <recommendedName>
        <fullName evidence="1">BTB/POZ domain-containing protein 16</fullName>
    </recommendedName>
</protein>
<dbReference type="InterPro" id="IPR042833">
    <property type="entry name" value="BTBD16"/>
</dbReference>
<dbReference type="Pfam" id="PF07707">
    <property type="entry name" value="BACK"/>
    <property type="match status" value="1"/>
</dbReference>
<dbReference type="InterPro" id="IPR011705">
    <property type="entry name" value="BACK"/>
</dbReference>
<dbReference type="PANTHER" id="PTHR46843:SF1">
    <property type="entry name" value="BTB_POZ DOMAIN-CONTAINING PROTEIN 16"/>
    <property type="match status" value="1"/>
</dbReference>
<feature type="domain" description="BTB" evidence="2">
    <location>
        <begin position="214"/>
        <end position="374"/>
    </location>
</feature>
<dbReference type="Pfam" id="PF21059">
    <property type="entry name" value="BTBD16_C"/>
    <property type="match status" value="1"/>
</dbReference>
<comment type="caution">
    <text evidence="3">The sequence shown here is derived from an EMBL/GenBank/DDBJ whole genome shotgun (WGS) entry which is preliminary data.</text>
</comment>
<dbReference type="Proteomes" id="UP001347796">
    <property type="component" value="Unassembled WGS sequence"/>
</dbReference>
<name>A0AAN8JM45_PATCE</name>
<dbReference type="SMART" id="SM00225">
    <property type="entry name" value="BTB"/>
    <property type="match status" value="1"/>
</dbReference>
<evidence type="ECO:0000313" key="3">
    <source>
        <dbReference type="EMBL" id="KAK6177905.1"/>
    </source>
</evidence>
<dbReference type="InterPro" id="IPR048859">
    <property type="entry name" value="BTBD16_C"/>
</dbReference>
<dbReference type="InterPro" id="IPR011333">
    <property type="entry name" value="SKP1/BTB/POZ_sf"/>
</dbReference>
<organism evidence="3 4">
    <name type="scientific">Patella caerulea</name>
    <name type="common">Rayed Mediterranean limpet</name>
    <dbReference type="NCBI Taxonomy" id="87958"/>
    <lineage>
        <taxon>Eukaryota</taxon>
        <taxon>Metazoa</taxon>
        <taxon>Spiralia</taxon>
        <taxon>Lophotrochozoa</taxon>
        <taxon>Mollusca</taxon>
        <taxon>Gastropoda</taxon>
        <taxon>Patellogastropoda</taxon>
        <taxon>Patelloidea</taxon>
        <taxon>Patellidae</taxon>
        <taxon>Patella</taxon>
    </lineage>
</organism>
<dbReference type="EMBL" id="JAZGQO010000009">
    <property type="protein sequence ID" value="KAK6177905.1"/>
    <property type="molecule type" value="Genomic_DNA"/>
</dbReference>
<dbReference type="Gene3D" id="3.30.710.10">
    <property type="entry name" value="Potassium Channel Kv1.1, Chain A"/>
    <property type="match status" value="1"/>
</dbReference>
<keyword evidence="4" id="KW-1185">Reference proteome</keyword>
<evidence type="ECO:0000256" key="1">
    <source>
        <dbReference type="ARBA" id="ARBA00016271"/>
    </source>
</evidence>
<dbReference type="AlphaFoldDB" id="A0AAN8JM45"/>
<gene>
    <name evidence="3" type="ORF">SNE40_012776</name>
</gene>
<evidence type="ECO:0000313" key="4">
    <source>
        <dbReference type="Proteomes" id="UP001347796"/>
    </source>
</evidence>
<dbReference type="InterPro" id="IPR000210">
    <property type="entry name" value="BTB/POZ_dom"/>
</dbReference>
<accession>A0AAN8JM45</accession>
<reference evidence="3 4" key="1">
    <citation type="submission" date="2024-01" db="EMBL/GenBank/DDBJ databases">
        <title>The genome of the rayed Mediterranean limpet Patella caerulea (Linnaeus, 1758).</title>
        <authorList>
            <person name="Anh-Thu Weber A."/>
            <person name="Halstead-Nussloch G."/>
        </authorList>
    </citation>
    <scope>NUCLEOTIDE SEQUENCE [LARGE SCALE GENOMIC DNA]</scope>
    <source>
        <strain evidence="3">AATW-2023a</strain>
        <tissue evidence="3">Whole specimen</tissue>
    </source>
</reference>
<dbReference type="Gene3D" id="1.25.40.420">
    <property type="match status" value="1"/>
</dbReference>
<sequence length="676" mass="77161">MAERTSSVLAQSLITPSYFPTIPPKVPSSASSYPRYIQEAPYSALTGVVVDGRRPEKYPYPTLTRCRVRKQVGTTNRWRLPESLYSDFLGSSQAIKSIHMPINNSMMNIISAESPMPPSQFDINRPYSYRLSEDRPYRPVCANYPSKLSARYSTSPTNLPPSSNRSKTTPNSLIELKTFTPKTAYNPTPKETFLYHSKKVLGATRPGLAKLGEHDVLLNCLKTDWELHRPFLQKSDTLAQLLKDAPEEATEEYYKQLPSEAVDDFIGSSHFYDKNYPKAINKLNTDKEFDDEVPRTSLNPSHYSKKRSNSVTVISLVVRDAMVTRKALALALGSLYTDDITISEEDAANVLAAASVLGFKQLIDRCKEIILRSINFRTVCKYHRAASQYNQDQLVEACEKWLELNFIPQIAIQIQLREVPMDLIQKILKSNRLFVYNEYSIYRALVYWLFFQLNPDLQLMPSQSTIISFFNSLPKTSCIIEREEGQSYAPLFSAVRLHGITDTSNIHDMQMMNVVPQKWLIDLLSQHYHSLQAGGDMSSLKNFQQASVRYGFIIDTEPHYHSEIISLHGFHFELKAVKQGTSKTYVVYLQRLKPGDSVLSFRQCERHTFSMRPERSVRYNISVSYYDKAHQLHENSTGVISHKFGLGERTSRSETLTVENAEKPLYISFAIHFPPS</sequence>
<dbReference type="SUPFAM" id="SSF54695">
    <property type="entry name" value="POZ domain"/>
    <property type="match status" value="1"/>
</dbReference>